<keyword evidence="1" id="KW-0808">Transferase</keyword>
<comment type="caution">
    <text evidence="4">The sequence shown here is derived from an EMBL/GenBank/DDBJ whole genome shotgun (WGS) entry which is preliminary data.</text>
</comment>
<sequence>MKIRAATIQDIEALRVFEQGVIKAERPYDETLQVDPIEYYDLESLIVANDTQIVVVELNQAIIACGYARIKQAKKYANYNFYSYLGFMFVQEEYRGKGLNHRVIDALTQWSLEQGVTMMHLDVYTENASAIRAYQKVGFKEYLVEMRMDISQK</sequence>
<evidence type="ECO:0000259" key="3">
    <source>
        <dbReference type="PROSITE" id="PS51186"/>
    </source>
</evidence>
<protein>
    <submittedName>
        <fullName evidence="4">GNAT family N-acetyltransferase</fullName>
    </submittedName>
</protein>
<dbReference type="Proteomes" id="UP001266357">
    <property type="component" value="Unassembled WGS sequence"/>
</dbReference>
<evidence type="ECO:0000256" key="1">
    <source>
        <dbReference type="ARBA" id="ARBA00022679"/>
    </source>
</evidence>
<evidence type="ECO:0000313" key="5">
    <source>
        <dbReference type="Proteomes" id="UP001266357"/>
    </source>
</evidence>
<dbReference type="InterPro" id="IPR000182">
    <property type="entry name" value="GNAT_dom"/>
</dbReference>
<gene>
    <name evidence="4" type="ORF">RM573_04890</name>
</gene>
<evidence type="ECO:0000256" key="2">
    <source>
        <dbReference type="ARBA" id="ARBA00023315"/>
    </source>
</evidence>
<accession>A0ABU2ZYC1</accession>
<reference evidence="4 5" key="1">
    <citation type="submission" date="2023-09" db="EMBL/GenBank/DDBJ databases">
        <authorList>
            <person name="Rey-Velasco X."/>
        </authorList>
    </citation>
    <scope>NUCLEOTIDE SEQUENCE [LARGE SCALE GENOMIC DNA]</scope>
    <source>
        <strain evidence="4 5">W431</strain>
    </source>
</reference>
<dbReference type="RefSeq" id="WP_311578090.1">
    <property type="nucleotide sequence ID" value="NZ_JAVRIF010000002.1"/>
</dbReference>
<organism evidence="4 5">
    <name type="scientific">Thalassotalea castellviae</name>
    <dbReference type="NCBI Taxonomy" id="3075612"/>
    <lineage>
        <taxon>Bacteria</taxon>
        <taxon>Pseudomonadati</taxon>
        <taxon>Pseudomonadota</taxon>
        <taxon>Gammaproteobacteria</taxon>
        <taxon>Alteromonadales</taxon>
        <taxon>Colwelliaceae</taxon>
        <taxon>Thalassotalea</taxon>
    </lineage>
</organism>
<evidence type="ECO:0000313" key="4">
    <source>
        <dbReference type="EMBL" id="MDT0602920.1"/>
    </source>
</evidence>
<dbReference type="CDD" id="cd04301">
    <property type="entry name" value="NAT_SF"/>
    <property type="match status" value="1"/>
</dbReference>
<dbReference type="InterPro" id="IPR050680">
    <property type="entry name" value="YpeA/RimI_acetyltransf"/>
</dbReference>
<keyword evidence="5" id="KW-1185">Reference proteome</keyword>
<dbReference type="Pfam" id="PF00583">
    <property type="entry name" value="Acetyltransf_1"/>
    <property type="match status" value="1"/>
</dbReference>
<dbReference type="PANTHER" id="PTHR43420:SF12">
    <property type="entry name" value="N-ACETYLTRANSFERASE DOMAIN-CONTAINING PROTEIN"/>
    <property type="match status" value="1"/>
</dbReference>
<dbReference type="InterPro" id="IPR016181">
    <property type="entry name" value="Acyl_CoA_acyltransferase"/>
</dbReference>
<keyword evidence="2" id="KW-0012">Acyltransferase</keyword>
<name>A0ABU2ZYC1_9GAMM</name>
<dbReference type="SUPFAM" id="SSF55729">
    <property type="entry name" value="Acyl-CoA N-acyltransferases (Nat)"/>
    <property type="match status" value="1"/>
</dbReference>
<feature type="domain" description="N-acetyltransferase" evidence="3">
    <location>
        <begin position="1"/>
        <end position="153"/>
    </location>
</feature>
<dbReference type="Gene3D" id="3.40.630.30">
    <property type="match status" value="1"/>
</dbReference>
<dbReference type="PANTHER" id="PTHR43420">
    <property type="entry name" value="ACETYLTRANSFERASE"/>
    <property type="match status" value="1"/>
</dbReference>
<proteinExistence type="predicted"/>
<dbReference type="EMBL" id="JAVRIF010000002">
    <property type="protein sequence ID" value="MDT0602920.1"/>
    <property type="molecule type" value="Genomic_DNA"/>
</dbReference>
<dbReference type="PROSITE" id="PS51186">
    <property type="entry name" value="GNAT"/>
    <property type="match status" value="1"/>
</dbReference>